<evidence type="ECO:0000259" key="1">
    <source>
        <dbReference type="Pfam" id="PF05685"/>
    </source>
</evidence>
<dbReference type="InterPro" id="IPR012296">
    <property type="entry name" value="Nuclease_put_TT1808"/>
</dbReference>
<dbReference type="CDD" id="cd06260">
    <property type="entry name" value="DUF820-like"/>
    <property type="match status" value="1"/>
</dbReference>
<dbReference type="EMBL" id="QBMN01000093">
    <property type="protein sequence ID" value="PZO39113.1"/>
    <property type="molecule type" value="Genomic_DNA"/>
</dbReference>
<reference evidence="2 3" key="2">
    <citation type="submission" date="2018-06" db="EMBL/GenBank/DDBJ databases">
        <title>Metagenomic assembly of (sub)arctic Cyanobacteria and their associated microbiome from non-axenic cultures.</title>
        <authorList>
            <person name="Baurain D."/>
        </authorList>
    </citation>
    <scope>NUCLEOTIDE SEQUENCE [LARGE SCALE GENOMIC DNA]</scope>
    <source>
        <strain evidence="2">ULC041bin1</strain>
    </source>
</reference>
<feature type="domain" description="Putative restriction endonuclease" evidence="1">
    <location>
        <begin position="13"/>
        <end position="171"/>
    </location>
</feature>
<gene>
    <name evidence="2" type="ORF">DCF17_13680</name>
</gene>
<dbReference type="InterPro" id="IPR008538">
    <property type="entry name" value="Uma2"/>
</dbReference>
<organism evidence="2 3">
    <name type="scientific">Shackletoniella antarctica</name>
    <dbReference type="NCBI Taxonomy" id="268115"/>
    <lineage>
        <taxon>Bacteria</taxon>
        <taxon>Bacillati</taxon>
        <taxon>Cyanobacteriota</taxon>
        <taxon>Cyanophyceae</taxon>
        <taxon>Oculatellales</taxon>
        <taxon>Oculatellaceae</taxon>
        <taxon>Shackletoniella</taxon>
    </lineage>
</organism>
<accession>A0A2W4W1X7</accession>
<dbReference type="SUPFAM" id="SSF52980">
    <property type="entry name" value="Restriction endonuclease-like"/>
    <property type="match status" value="1"/>
</dbReference>
<dbReference type="Proteomes" id="UP000249081">
    <property type="component" value="Unassembled WGS sequence"/>
</dbReference>
<dbReference type="PANTHER" id="PTHR36558">
    <property type="entry name" value="GLR1098 PROTEIN"/>
    <property type="match status" value="1"/>
</dbReference>
<sequence>MIARLNFTPMAPQEYLEWESTQDVKYAYVNGEVFAMTGGTIPHNQIALNLASALKAHLQGKGCLVVMADVKVEVSRNGPYHYPDVMVSCDGRDRNAVKLIRYPSLIVEVLSPSTADYDRGDKFTHYRQIPTLQEYVLISADKISVDRYRRISSRHWDLQTYIEAETLSLTSVDWQAPLELLYEEVRFAENAEEG</sequence>
<reference evidence="3" key="1">
    <citation type="submission" date="2018-04" db="EMBL/GenBank/DDBJ databases">
        <authorList>
            <person name="Cornet L."/>
        </authorList>
    </citation>
    <scope>NUCLEOTIDE SEQUENCE [LARGE SCALE GENOMIC DNA]</scope>
</reference>
<protein>
    <recommendedName>
        <fullName evidence="1">Putative restriction endonuclease domain-containing protein</fullName>
    </recommendedName>
</protein>
<evidence type="ECO:0000313" key="2">
    <source>
        <dbReference type="EMBL" id="PZO39113.1"/>
    </source>
</evidence>
<dbReference type="AlphaFoldDB" id="A0A2W4W1X7"/>
<dbReference type="PANTHER" id="PTHR36558:SF1">
    <property type="entry name" value="RESTRICTION ENDONUCLEASE DOMAIN-CONTAINING PROTEIN-RELATED"/>
    <property type="match status" value="1"/>
</dbReference>
<dbReference type="InterPro" id="IPR011335">
    <property type="entry name" value="Restrct_endonuc-II-like"/>
</dbReference>
<name>A0A2W4W1X7_9CYAN</name>
<dbReference type="Gene3D" id="3.90.1570.10">
    <property type="entry name" value="tt1808, chain A"/>
    <property type="match status" value="1"/>
</dbReference>
<proteinExistence type="predicted"/>
<comment type="caution">
    <text evidence="2">The sequence shown here is derived from an EMBL/GenBank/DDBJ whole genome shotgun (WGS) entry which is preliminary data.</text>
</comment>
<evidence type="ECO:0000313" key="3">
    <source>
        <dbReference type="Proteomes" id="UP000249081"/>
    </source>
</evidence>
<dbReference type="Pfam" id="PF05685">
    <property type="entry name" value="Uma2"/>
    <property type="match status" value="1"/>
</dbReference>